<organism evidence="2 3">
    <name type="scientific">Lautropia mirabilis ATCC 51599</name>
    <dbReference type="NCBI Taxonomy" id="887898"/>
    <lineage>
        <taxon>Bacteria</taxon>
        <taxon>Pseudomonadati</taxon>
        <taxon>Pseudomonadota</taxon>
        <taxon>Betaproteobacteria</taxon>
        <taxon>Burkholderiales</taxon>
        <taxon>Burkholderiaceae</taxon>
        <taxon>Lautropia</taxon>
    </lineage>
</organism>
<accession>E7S124</accession>
<feature type="compositionally biased region" description="Basic residues" evidence="1">
    <location>
        <begin position="89"/>
        <end position="103"/>
    </location>
</feature>
<sequence length="130" mass="14090">MSSSVQANVWLGNGETGEGRKWAPSRGPRARPGFFGHLPGICPDRPPNVHENTVCGVTSAVDGGGPPKYNRMRKTTMPVCAAPRTSGRQARHAAYRRPPRRDRGKGSGQARNQSSRTPWCRATTPAVMLK</sequence>
<evidence type="ECO:0000313" key="3">
    <source>
        <dbReference type="Proteomes" id="UP000011021"/>
    </source>
</evidence>
<proteinExistence type="predicted"/>
<protein>
    <submittedName>
        <fullName evidence="2">Uncharacterized protein</fullName>
    </submittedName>
</protein>
<evidence type="ECO:0000313" key="2">
    <source>
        <dbReference type="EMBL" id="EFV93680.1"/>
    </source>
</evidence>
<feature type="region of interest" description="Disordered" evidence="1">
    <location>
        <begin position="1"/>
        <end position="31"/>
    </location>
</feature>
<dbReference type="HOGENOM" id="CLU_1935394_0_0_4"/>
<name>E7S124_9BURK</name>
<evidence type="ECO:0000256" key="1">
    <source>
        <dbReference type="SAM" id="MobiDB-lite"/>
    </source>
</evidence>
<gene>
    <name evidence="2" type="ORF">HMPREF0551_2576</name>
</gene>
<feature type="region of interest" description="Disordered" evidence="1">
    <location>
        <begin position="59"/>
        <end position="130"/>
    </location>
</feature>
<dbReference type="AlphaFoldDB" id="E7S124"/>
<comment type="caution">
    <text evidence="2">The sequence shown here is derived from an EMBL/GenBank/DDBJ whole genome shotgun (WGS) entry which is preliminary data.</text>
</comment>
<dbReference type="Proteomes" id="UP000011021">
    <property type="component" value="Unassembled WGS sequence"/>
</dbReference>
<reference evidence="2 3" key="1">
    <citation type="submission" date="2010-12" db="EMBL/GenBank/DDBJ databases">
        <authorList>
            <person name="Muzny D."/>
            <person name="Qin X."/>
            <person name="Deng J."/>
            <person name="Jiang H."/>
            <person name="Liu Y."/>
            <person name="Qu J."/>
            <person name="Song X.-Z."/>
            <person name="Zhang L."/>
            <person name="Thornton R."/>
            <person name="Coyle M."/>
            <person name="Francisco L."/>
            <person name="Jackson L."/>
            <person name="Javaid M."/>
            <person name="Korchina V."/>
            <person name="Kovar C."/>
            <person name="Mata R."/>
            <person name="Mathew T."/>
            <person name="Ngo R."/>
            <person name="Nguyen L."/>
            <person name="Nguyen N."/>
            <person name="Okwuonu G."/>
            <person name="Ongeri F."/>
            <person name="Pham C."/>
            <person name="Simmons D."/>
            <person name="Wilczek-Boney K."/>
            <person name="Hale W."/>
            <person name="Jakkamsetti A."/>
            <person name="Pham P."/>
            <person name="Ruth R."/>
            <person name="San Lucas F."/>
            <person name="Warren J."/>
            <person name="Zhang J."/>
            <person name="Zhao Z."/>
            <person name="Zhou C."/>
            <person name="Zhu D."/>
            <person name="Lee S."/>
            <person name="Bess C."/>
            <person name="Blankenburg K."/>
            <person name="Forbes L."/>
            <person name="Fu Q."/>
            <person name="Gubbala S."/>
            <person name="Hirani K."/>
            <person name="Jayaseelan J.C."/>
            <person name="Lara F."/>
            <person name="Munidasa M."/>
            <person name="Palculict T."/>
            <person name="Patil S."/>
            <person name="Pu L.-L."/>
            <person name="Saada N."/>
            <person name="Tang L."/>
            <person name="Weissenberger G."/>
            <person name="Zhu Y."/>
            <person name="Hemphill L."/>
            <person name="Shang Y."/>
            <person name="Youmans B."/>
            <person name="Ayvaz T."/>
            <person name="Ross M."/>
            <person name="Santibanez J."/>
            <person name="Aqrawi P."/>
            <person name="Gross S."/>
            <person name="Joshi V."/>
            <person name="Fowler G."/>
            <person name="Nazareth L."/>
            <person name="Reid J."/>
            <person name="Worley K."/>
            <person name="Petrosino J."/>
            <person name="Highlander S."/>
            <person name="Gibbs R."/>
        </authorList>
    </citation>
    <scope>NUCLEOTIDE SEQUENCE [LARGE SCALE GENOMIC DNA]</scope>
    <source>
        <strain evidence="2 3">ATCC 51599</strain>
    </source>
</reference>
<dbReference type="EMBL" id="AEQP01000024">
    <property type="protein sequence ID" value="EFV93680.1"/>
    <property type="molecule type" value="Genomic_DNA"/>
</dbReference>
<keyword evidence="3" id="KW-1185">Reference proteome</keyword>